<sequence>MKLNKMISVIDTHTAGEAARLVTAGVPKIPGKDIVEKKQYLIDNLDDLRKSVMFEPRGHQDMFGAFLLPPTKEEADFALIFMDTGGYLNMCGHNTIAAVTAAVETGMVDVEEGATEKEVVVETPAGLIYATAKLKDNGAKVKEVSFKNVESFLYKRDLELDVEGVGHIKFDISFGGSFFCILSADQLGLEVKPENASKLKEAGLKIRDAVNANIEIQHPTLSHIKSVDLVEIYDKPSHPEATYKNVVVFGDGNIDRSPCGTGTSAKLATLYAKGELKPGEPFVYESILGTLFKGRIVEERKLGDFDAIIPEITGSGYILGFSNYVYDPDDALTYGFLLG</sequence>
<dbReference type="RefSeq" id="WP_102189791.1">
    <property type="nucleotide sequence ID" value="NZ_PNGT01000004.1"/>
</dbReference>
<dbReference type="InterPro" id="IPR008794">
    <property type="entry name" value="Pro_racemase_fam"/>
</dbReference>
<dbReference type="SUPFAM" id="SSF54506">
    <property type="entry name" value="Diaminopimelate epimerase-like"/>
    <property type="match status" value="1"/>
</dbReference>
<dbReference type="PANTHER" id="PTHR33442:SF5">
    <property type="entry name" value="BIFUNCTIONAL TRANS-3-HYDROXY-L-PROLINE DEHYDRATASE_2-EPIMERASE"/>
    <property type="match status" value="1"/>
</dbReference>
<dbReference type="FunFam" id="3.10.310.10:FF:000005">
    <property type="entry name" value="Proline racemase"/>
    <property type="match status" value="1"/>
</dbReference>
<dbReference type="PIRSF" id="PIRSF029792">
    <property type="entry name" value="Pro_racemase"/>
    <property type="match status" value="1"/>
</dbReference>
<dbReference type="OrthoDB" id="181267at2"/>
<accession>A0A2N6SET4</accession>
<protein>
    <submittedName>
        <fullName evidence="2">Proline racemase</fullName>
    </submittedName>
</protein>
<dbReference type="Proteomes" id="UP000235670">
    <property type="component" value="Unassembled WGS sequence"/>
</dbReference>
<evidence type="ECO:0000313" key="3">
    <source>
        <dbReference type="Proteomes" id="UP000235670"/>
    </source>
</evidence>
<comment type="similarity">
    <text evidence="1">Belongs to the proline racemase family.</text>
</comment>
<gene>
    <name evidence="2" type="ORF">CJ218_04680</name>
</gene>
<dbReference type="PANTHER" id="PTHR33442">
    <property type="entry name" value="TRANS-3-HYDROXY-L-PROLINE DEHYDRATASE"/>
    <property type="match status" value="1"/>
</dbReference>
<reference evidence="2 3" key="1">
    <citation type="submission" date="2017-09" db="EMBL/GenBank/DDBJ databases">
        <title>Bacterial strain isolated from the female urinary microbiota.</title>
        <authorList>
            <person name="Thomas-White K."/>
            <person name="Kumar N."/>
            <person name="Forster S."/>
            <person name="Putonti C."/>
            <person name="Lawley T."/>
            <person name="Wolfe A.J."/>
        </authorList>
    </citation>
    <scope>NUCLEOTIDE SEQUENCE [LARGE SCALE GENOMIC DNA]</scope>
    <source>
        <strain evidence="2 3">UMB0186</strain>
    </source>
</reference>
<name>A0A2N6SET4_9BACL</name>
<evidence type="ECO:0000256" key="1">
    <source>
        <dbReference type="ARBA" id="ARBA00007529"/>
    </source>
</evidence>
<comment type="caution">
    <text evidence="2">The sequence shown here is derived from an EMBL/GenBank/DDBJ whole genome shotgun (WGS) entry which is preliminary data.</text>
</comment>
<dbReference type="STRING" id="84135.GCA_001052115_00828"/>
<dbReference type="EMBL" id="PNGT01000004">
    <property type="protein sequence ID" value="PMC52421.1"/>
    <property type="molecule type" value="Genomic_DNA"/>
</dbReference>
<dbReference type="GO" id="GO:0047580">
    <property type="term" value="F:4-hydroxyproline epimerase activity"/>
    <property type="evidence" value="ECO:0007669"/>
    <property type="project" value="TreeGrafter"/>
</dbReference>
<proteinExistence type="inferred from homology"/>
<organism evidence="2 3">
    <name type="scientific">Gemella sanguinis</name>
    <dbReference type="NCBI Taxonomy" id="84135"/>
    <lineage>
        <taxon>Bacteria</taxon>
        <taxon>Bacillati</taxon>
        <taxon>Bacillota</taxon>
        <taxon>Bacilli</taxon>
        <taxon>Bacillales</taxon>
        <taxon>Gemellaceae</taxon>
        <taxon>Gemella</taxon>
    </lineage>
</organism>
<dbReference type="SFLD" id="SFLDS00028">
    <property type="entry name" value="Proline_Racemase"/>
    <property type="match status" value="1"/>
</dbReference>
<evidence type="ECO:0000313" key="2">
    <source>
        <dbReference type="EMBL" id="PMC52421.1"/>
    </source>
</evidence>
<dbReference type="Gene3D" id="3.10.310.10">
    <property type="entry name" value="Diaminopimelate Epimerase, Chain A, domain 1"/>
    <property type="match status" value="2"/>
</dbReference>
<dbReference type="AlphaFoldDB" id="A0A2N6SET4"/>
<dbReference type="Pfam" id="PF05544">
    <property type="entry name" value="Pro_racemase"/>
    <property type="match status" value="1"/>
</dbReference>